<name>A0A8B7P0C5_HYAAZ</name>
<evidence type="ECO:0000313" key="1">
    <source>
        <dbReference type="Proteomes" id="UP000694843"/>
    </source>
</evidence>
<dbReference type="AlphaFoldDB" id="A0A8B7P0C5"/>
<gene>
    <name evidence="2" type="primary">LOC108675914</name>
</gene>
<dbReference type="OrthoDB" id="6609483at2759"/>
<dbReference type="GeneID" id="108675914"/>
<reference evidence="2" key="1">
    <citation type="submission" date="2025-08" db="UniProtKB">
        <authorList>
            <consortium name="RefSeq"/>
        </authorList>
    </citation>
    <scope>IDENTIFICATION</scope>
    <source>
        <tissue evidence="2">Whole organism</tissue>
    </source>
</reference>
<protein>
    <submittedName>
        <fullName evidence="2">Uncharacterized protein LOC108675914</fullName>
    </submittedName>
</protein>
<evidence type="ECO:0000313" key="2">
    <source>
        <dbReference type="RefSeq" id="XP_018019457.1"/>
    </source>
</evidence>
<organism evidence="1 2">
    <name type="scientific">Hyalella azteca</name>
    <name type="common">Amphipod</name>
    <dbReference type="NCBI Taxonomy" id="294128"/>
    <lineage>
        <taxon>Eukaryota</taxon>
        <taxon>Metazoa</taxon>
        <taxon>Ecdysozoa</taxon>
        <taxon>Arthropoda</taxon>
        <taxon>Crustacea</taxon>
        <taxon>Multicrustacea</taxon>
        <taxon>Malacostraca</taxon>
        <taxon>Eumalacostraca</taxon>
        <taxon>Peracarida</taxon>
        <taxon>Amphipoda</taxon>
        <taxon>Senticaudata</taxon>
        <taxon>Talitrida</taxon>
        <taxon>Talitroidea</taxon>
        <taxon>Hyalellidae</taxon>
        <taxon>Hyalella</taxon>
    </lineage>
</organism>
<accession>A0A8B7P0C5</accession>
<dbReference type="Proteomes" id="UP000694843">
    <property type="component" value="Unplaced"/>
</dbReference>
<sequence length="190" mass="21194">MQFPSCLNLRPAKNLEELEKLINSGDLVERLAGAEKPSLQSTVRGMMKLLLTRELALRFSFTGMDSRRQTTKESFKSHAAYEMIIAALKLTKHFLVKRADVNRAVMNALKNVPDWEGFRDHRIRKPTATPKSSAASTSIDIKNDVEASGYSDDLIAETLKTIRTFTQERNMSQSPPASDVIGDAIRALNA</sequence>
<dbReference type="RefSeq" id="XP_018019457.1">
    <property type="nucleotide sequence ID" value="XM_018163968.2"/>
</dbReference>
<dbReference type="KEGG" id="hazt:108675914"/>
<proteinExistence type="predicted"/>
<keyword evidence="1" id="KW-1185">Reference proteome</keyword>